<dbReference type="HOGENOM" id="CLU_1444641_0_0_2"/>
<dbReference type="EnsemblBacteria" id="AAV45559">
    <property type="protein sequence ID" value="AAV45559"/>
    <property type="gene ID" value="rrnAC0541"/>
</dbReference>
<evidence type="ECO:0000313" key="2">
    <source>
        <dbReference type="EMBL" id="AAV45559.1"/>
    </source>
</evidence>
<dbReference type="eggNOG" id="arCOG07776">
    <property type="taxonomic scope" value="Archaea"/>
</dbReference>
<keyword evidence="3" id="KW-1185">Reference proteome</keyword>
<dbReference type="AlphaFoldDB" id="Q5V4J3"/>
<dbReference type="PaxDb" id="272569-rrnAC0541"/>
<proteinExistence type="predicted"/>
<gene>
    <name evidence="2" type="ordered locus">rrnAC0541</name>
</gene>
<dbReference type="KEGG" id="hma:rrnAC0541"/>
<feature type="domain" description="DUF7964" evidence="1">
    <location>
        <begin position="88"/>
        <end position="171"/>
    </location>
</feature>
<dbReference type="EMBL" id="AY596297">
    <property type="protein sequence ID" value="AAV45559.1"/>
    <property type="molecule type" value="Genomic_DNA"/>
</dbReference>
<dbReference type="Pfam" id="PF25912">
    <property type="entry name" value="DUF7964"/>
    <property type="match status" value="1"/>
</dbReference>
<protein>
    <recommendedName>
        <fullName evidence="1">DUF7964 domain-containing protein</fullName>
    </recommendedName>
</protein>
<name>Q5V4J3_HALMA</name>
<sequence>MLCTPLVAKRYVAGGVAIAPPASCRPPMPIPDGTTVVPAGSVGSSMLTKVMIALQCWLKLYLAHTLSALRSKRFQSSPHDCDVMTELTDSLPDRPLSTSEISALEAQHDDYGFAPVGFFPDLDVVAAFVVIINGDHGYSLGYDRDGDGWVVVESFEDGEDFAGVTDRLQEWMGDDWEEFEQAAVEPE</sequence>
<dbReference type="PATRIC" id="fig|272569.17.peg.1306"/>
<evidence type="ECO:0000313" key="3">
    <source>
        <dbReference type="Proteomes" id="UP000001169"/>
    </source>
</evidence>
<dbReference type="InterPro" id="IPR058270">
    <property type="entry name" value="DUF7964"/>
</dbReference>
<accession>Q5V4J3</accession>
<reference evidence="2 3" key="1">
    <citation type="journal article" date="2004" name="Genome Res.">
        <title>Genome sequence of Haloarcula marismortui: a halophilic archaeon from the Dead Sea.</title>
        <authorList>
            <person name="Baliga N.S."/>
            <person name="Bonneau R."/>
            <person name="Facciotti M.T."/>
            <person name="Pan M."/>
            <person name="Glusman G."/>
            <person name="Deutsch E.W."/>
            <person name="Shannon P."/>
            <person name="Chiu Y."/>
            <person name="Weng R.S."/>
            <person name="Gan R.R."/>
            <person name="Hung P."/>
            <person name="Date S.V."/>
            <person name="Marcotte E."/>
            <person name="Hood L."/>
            <person name="Ng W.V."/>
        </authorList>
    </citation>
    <scope>NUCLEOTIDE SEQUENCE [LARGE SCALE GENOMIC DNA]</scope>
    <source>
        <strain evidence="3">ATCC 43049 / DSM 3752 / JCM 8966 / VKM B-1809</strain>
    </source>
</reference>
<organism evidence="2 3">
    <name type="scientific">Haloarcula marismortui (strain ATCC 43049 / DSM 3752 / JCM 8966 / VKM B-1809)</name>
    <name type="common">Halobacterium marismortui</name>
    <dbReference type="NCBI Taxonomy" id="272569"/>
    <lineage>
        <taxon>Archaea</taxon>
        <taxon>Methanobacteriati</taxon>
        <taxon>Methanobacteriota</taxon>
        <taxon>Stenosarchaea group</taxon>
        <taxon>Halobacteria</taxon>
        <taxon>Halobacteriales</taxon>
        <taxon>Haloarculaceae</taxon>
        <taxon>Haloarcula</taxon>
    </lineage>
</organism>
<evidence type="ECO:0000259" key="1">
    <source>
        <dbReference type="Pfam" id="PF25912"/>
    </source>
</evidence>
<dbReference type="Proteomes" id="UP000001169">
    <property type="component" value="Chromosome I"/>
</dbReference>